<accession>A0A448SNZ5</accession>
<reference evidence="1 2" key="1">
    <citation type="submission" date="2018-12" db="EMBL/GenBank/DDBJ databases">
        <authorList>
            <consortium name="Pathogen Informatics"/>
        </authorList>
    </citation>
    <scope>NUCLEOTIDE SEQUENCE [LARGE SCALE GENOMIC DNA]</scope>
    <source>
        <strain evidence="1 2">NCTC13193</strain>
    </source>
</reference>
<evidence type="ECO:0000313" key="1">
    <source>
        <dbReference type="EMBL" id="VEI69380.1"/>
    </source>
</evidence>
<evidence type="ECO:0000313" key="2">
    <source>
        <dbReference type="Proteomes" id="UP000270487"/>
    </source>
</evidence>
<proteinExistence type="predicted"/>
<protein>
    <submittedName>
        <fullName evidence="1">Uncharacterized protein</fullName>
    </submittedName>
</protein>
<sequence length="55" mass="6632">MIFDCHFSRKGDDYTINISGWDIECKKEADKTDFKAVFDYILKKLEEFVDKSRYE</sequence>
<dbReference type="EMBL" id="LR134492">
    <property type="protein sequence ID" value="VEI69380.1"/>
    <property type="molecule type" value="Genomic_DNA"/>
</dbReference>
<organism evidence="1 2">
    <name type="scientific">Serratia fonticola</name>
    <dbReference type="NCBI Taxonomy" id="47917"/>
    <lineage>
        <taxon>Bacteria</taxon>
        <taxon>Pseudomonadati</taxon>
        <taxon>Pseudomonadota</taxon>
        <taxon>Gammaproteobacteria</taxon>
        <taxon>Enterobacterales</taxon>
        <taxon>Yersiniaceae</taxon>
        <taxon>Serratia</taxon>
    </lineage>
</organism>
<dbReference type="Proteomes" id="UP000270487">
    <property type="component" value="Chromosome"/>
</dbReference>
<dbReference type="AlphaFoldDB" id="A0A448SNZ5"/>
<gene>
    <name evidence="1" type="ORF">NCTC13193_02643</name>
</gene>
<name>A0A448SNZ5_SERFO</name>